<dbReference type="UniPathway" id="UPA00378"/>
<feature type="transmembrane region" description="Helical" evidence="2">
    <location>
        <begin position="20"/>
        <end position="38"/>
    </location>
</feature>
<reference evidence="4 5" key="1">
    <citation type="journal article" date="2015" name="Stand. Genomic Sci.">
        <title>Genomic Encyclopedia of Bacterial and Archaeal Type Strains, Phase III: the genomes of soil and plant-associated and newly described type strains.</title>
        <authorList>
            <person name="Whitman W.B."/>
            <person name="Woyke T."/>
            <person name="Klenk H.P."/>
            <person name="Zhou Y."/>
            <person name="Lilburn T.G."/>
            <person name="Beck B.J."/>
            <person name="De Vos P."/>
            <person name="Vandamme P."/>
            <person name="Eisen J.A."/>
            <person name="Garrity G."/>
            <person name="Hugenholtz P."/>
            <person name="Kyrpides N.C."/>
        </authorList>
    </citation>
    <scope>NUCLEOTIDE SEQUENCE [LARGE SCALE GENOMIC DNA]</scope>
    <source>
        <strain evidence="4 5">CGMCC 1.10124</strain>
    </source>
</reference>
<feature type="transmembrane region" description="Helical" evidence="2">
    <location>
        <begin position="164"/>
        <end position="182"/>
    </location>
</feature>
<evidence type="ECO:0000313" key="4">
    <source>
        <dbReference type="EMBL" id="RMB23586.1"/>
    </source>
</evidence>
<evidence type="ECO:0000256" key="2">
    <source>
        <dbReference type="SAM" id="Phobius"/>
    </source>
</evidence>
<comment type="caution">
    <text evidence="4">The sequence shown here is derived from an EMBL/GenBank/DDBJ whole genome shotgun (WGS) entry which is preliminary data.</text>
</comment>
<feature type="domain" description="Oligosaccharyl transferase STT3 N-terminal" evidence="3">
    <location>
        <begin position="108"/>
        <end position="219"/>
    </location>
</feature>
<name>A0A3M0DVG1_9EURY</name>
<keyword evidence="2" id="KW-0812">Transmembrane</keyword>
<sequence length="350" mass="37130">MSEAKWSDEPADRADRQRRIPVRTALLLALALVVLVRLPTIQEVFRDDWIVLASNDPYLYRYLVDQALLNGPLPSLPDRAVQGEPLLVAALSVAAWPFGAGTWGSGFVVAWYPVVAAVLTAAFVYGAAARLTGDVRVGLAAAGLLAVTPAHAYRTAPGVADHHAFDYVWLALTALAVIELLARSERDRRTWLASGALAVAVAAQALAWEAAPLLLVPLAPALGLVALVEIRRPGPERLAPVVADTSALVSLAVPRADAAVNTDVPALFQYLLTSCDVFLPPEVVAELRDITQYQDIHAAVASNVLEPAATTRSTIPASATTPQTPGRRSASMTVKPTGSSSRTRSMLTAF</sequence>
<dbReference type="Pfam" id="PF02516">
    <property type="entry name" value="STT3"/>
    <property type="match status" value="1"/>
</dbReference>
<evidence type="ECO:0000256" key="1">
    <source>
        <dbReference type="SAM" id="MobiDB-lite"/>
    </source>
</evidence>
<dbReference type="AlphaFoldDB" id="A0A3M0DVG1"/>
<keyword evidence="2" id="KW-1133">Transmembrane helix</keyword>
<dbReference type="Proteomes" id="UP000277326">
    <property type="component" value="Unassembled WGS sequence"/>
</dbReference>
<feature type="transmembrane region" description="Helical" evidence="2">
    <location>
        <begin position="110"/>
        <end position="128"/>
    </location>
</feature>
<dbReference type="GO" id="GO:0016740">
    <property type="term" value="F:transferase activity"/>
    <property type="evidence" value="ECO:0007669"/>
    <property type="project" value="UniProtKB-KW"/>
</dbReference>
<dbReference type="GO" id="GO:0016020">
    <property type="term" value="C:membrane"/>
    <property type="evidence" value="ECO:0007669"/>
    <property type="project" value="InterPro"/>
</dbReference>
<keyword evidence="4" id="KW-0808">Transferase</keyword>
<evidence type="ECO:0000313" key="5">
    <source>
        <dbReference type="Proteomes" id="UP000277326"/>
    </source>
</evidence>
<accession>A0A3M0DVG1</accession>
<gene>
    <name evidence="4" type="ORF">ATH50_0804</name>
</gene>
<protein>
    <submittedName>
        <fullName evidence="4">Oligosaccharyl transferase STT3 subunit</fullName>
    </submittedName>
</protein>
<feature type="region of interest" description="Disordered" evidence="1">
    <location>
        <begin position="311"/>
        <end position="350"/>
    </location>
</feature>
<feature type="transmembrane region" description="Helical" evidence="2">
    <location>
        <begin position="135"/>
        <end position="152"/>
    </location>
</feature>
<feature type="transmembrane region" description="Helical" evidence="2">
    <location>
        <begin position="189"/>
        <end position="207"/>
    </location>
</feature>
<proteinExistence type="predicted"/>
<keyword evidence="2" id="KW-0472">Membrane</keyword>
<dbReference type="EMBL" id="REFS01000002">
    <property type="protein sequence ID" value="RMB23586.1"/>
    <property type="molecule type" value="Genomic_DNA"/>
</dbReference>
<organism evidence="4 5">
    <name type="scientific">Haloplanus aerogenes</name>
    <dbReference type="NCBI Taxonomy" id="660522"/>
    <lineage>
        <taxon>Archaea</taxon>
        <taxon>Methanobacteriati</taxon>
        <taxon>Methanobacteriota</taxon>
        <taxon>Stenosarchaea group</taxon>
        <taxon>Halobacteria</taxon>
        <taxon>Halobacteriales</taxon>
        <taxon>Haloferacaceae</taxon>
        <taxon>Haloplanus</taxon>
    </lineage>
</organism>
<dbReference type="InterPro" id="IPR048307">
    <property type="entry name" value="STT3_N"/>
</dbReference>
<evidence type="ECO:0000259" key="3">
    <source>
        <dbReference type="Pfam" id="PF02516"/>
    </source>
</evidence>